<proteinExistence type="predicted"/>
<evidence type="ECO:0000313" key="4">
    <source>
        <dbReference type="Proteomes" id="UP000248330"/>
    </source>
</evidence>
<feature type="compositionally biased region" description="Basic residues" evidence="1">
    <location>
        <begin position="451"/>
        <end position="461"/>
    </location>
</feature>
<sequence length="502" mass="54363">MEQRILVGSGTGAQHLLARYANRHGLVAGATGTGKTVTLQILAEEFAAIGVPVFAADIKGDLSGIALAAEDKPKLAERARRIGIEGYAPAASPTIFWDVFGELGHPVRATVSDMGPLLLARLLDLSDVQSGVLHLVFKYADDHGLLLLDLKDLRATLQFVADNARDLGADYGLVSKASVGAIQRALLQLESDGAEAFFGEPALDLNDLLRTDLTGRGIVNVLAAEKLFHKPRLYATFLLWLLSELFENLPERGDAELPRLVFFFDEAHLLFKDAPKALVDKVEQVVRLIRSKGVGIYFVTQNPLDLPDAVLGQLGNRIQHALRAFTPRDQKAVRAAAETFRANPDLDVATAITELSVGEALVSLLQDKGVPGIVDRTLIRPPRSRIGPATVEERRAIMQRSPVGGRYEQAVDRESAYEKLARRAQAEAAPTPPASGDTGWWDRGDEAPTARRGRGGRPAARRRSDTAMEAAIKSATRSAASSIGRELGRQLLRGVLGSLRRR</sequence>
<dbReference type="PANTHER" id="PTHR30121:SF6">
    <property type="entry name" value="SLR6007 PROTEIN"/>
    <property type="match status" value="1"/>
</dbReference>
<dbReference type="Gene3D" id="3.40.50.300">
    <property type="entry name" value="P-loop containing nucleotide triphosphate hydrolases"/>
    <property type="match status" value="2"/>
</dbReference>
<reference evidence="3 4" key="1">
    <citation type="submission" date="2018-04" db="EMBL/GenBank/DDBJ databases">
        <title>Genomic Encyclopedia of Type Strains, Phase IV (KMG-IV): sequencing the most valuable type-strain genomes for metagenomic binning, comparative biology and taxonomic classification.</title>
        <authorList>
            <person name="Goeker M."/>
        </authorList>
    </citation>
    <scope>NUCLEOTIDE SEQUENCE [LARGE SCALE GENOMIC DNA]</scope>
    <source>
        <strain evidence="3 4">DSM 104150</strain>
    </source>
</reference>
<dbReference type="SUPFAM" id="SSF52540">
    <property type="entry name" value="P-loop containing nucleoside triphosphate hydrolases"/>
    <property type="match status" value="1"/>
</dbReference>
<feature type="domain" description="Helicase HerA-like C-terminal" evidence="2">
    <location>
        <begin position="11"/>
        <end position="501"/>
    </location>
</feature>
<dbReference type="RefSeq" id="WP_110265610.1">
    <property type="nucleotide sequence ID" value="NZ_CAKZQT010000033.1"/>
</dbReference>
<gene>
    <name evidence="3" type="ORF">C8D93_10732</name>
</gene>
<dbReference type="InterPro" id="IPR033186">
    <property type="entry name" value="HerA_C"/>
</dbReference>
<feature type="compositionally biased region" description="Basic and acidic residues" evidence="1">
    <location>
        <begin position="440"/>
        <end position="449"/>
    </location>
</feature>
<dbReference type="PANTHER" id="PTHR30121">
    <property type="entry name" value="UNCHARACTERIZED PROTEIN YJGR-RELATED"/>
    <property type="match status" value="1"/>
</dbReference>
<dbReference type="InterPro" id="IPR051162">
    <property type="entry name" value="T4SS_component"/>
</dbReference>
<dbReference type="Proteomes" id="UP000248330">
    <property type="component" value="Unassembled WGS sequence"/>
</dbReference>
<feature type="region of interest" description="Disordered" evidence="1">
    <location>
        <begin position="418"/>
        <end position="483"/>
    </location>
</feature>
<comment type="caution">
    <text evidence="3">The sequence shown here is derived from an EMBL/GenBank/DDBJ whole genome shotgun (WGS) entry which is preliminary data.</text>
</comment>
<accession>A0A318EA98</accession>
<organism evidence="3 4">
    <name type="scientific">Sinimarinibacterium flocculans</name>
    <dbReference type="NCBI Taxonomy" id="985250"/>
    <lineage>
        <taxon>Bacteria</taxon>
        <taxon>Pseudomonadati</taxon>
        <taxon>Pseudomonadota</taxon>
        <taxon>Gammaproteobacteria</taxon>
        <taxon>Nevskiales</taxon>
        <taxon>Nevskiaceae</taxon>
        <taxon>Sinimarinibacterium</taxon>
    </lineage>
</organism>
<dbReference type="InterPro" id="IPR027417">
    <property type="entry name" value="P-loop_NTPase"/>
</dbReference>
<dbReference type="EMBL" id="QICN01000007">
    <property type="protein sequence ID" value="PXV66468.1"/>
    <property type="molecule type" value="Genomic_DNA"/>
</dbReference>
<dbReference type="AlphaFoldDB" id="A0A318EA98"/>
<name>A0A318EA98_9GAMM</name>
<keyword evidence="4" id="KW-1185">Reference proteome</keyword>
<evidence type="ECO:0000256" key="1">
    <source>
        <dbReference type="SAM" id="MobiDB-lite"/>
    </source>
</evidence>
<dbReference type="Pfam" id="PF05872">
    <property type="entry name" value="HerA_C"/>
    <property type="match status" value="1"/>
</dbReference>
<evidence type="ECO:0000259" key="2">
    <source>
        <dbReference type="Pfam" id="PF05872"/>
    </source>
</evidence>
<evidence type="ECO:0000313" key="3">
    <source>
        <dbReference type="EMBL" id="PXV66468.1"/>
    </source>
</evidence>
<dbReference type="OrthoDB" id="9758751at2"/>
<protein>
    <recommendedName>
        <fullName evidence="2">Helicase HerA-like C-terminal domain-containing protein</fullName>
    </recommendedName>
</protein>